<dbReference type="EMBL" id="BOPH01000034">
    <property type="protein sequence ID" value="GIJ67976.1"/>
    <property type="molecule type" value="Genomic_DNA"/>
</dbReference>
<name>A0A8J4EAS1_9ACTN</name>
<dbReference type="AlphaFoldDB" id="A0A8J4EAS1"/>
<organism evidence="1 2">
    <name type="scientific">Virgisporangium ochraceum</name>
    <dbReference type="NCBI Taxonomy" id="65505"/>
    <lineage>
        <taxon>Bacteria</taxon>
        <taxon>Bacillati</taxon>
        <taxon>Actinomycetota</taxon>
        <taxon>Actinomycetes</taxon>
        <taxon>Micromonosporales</taxon>
        <taxon>Micromonosporaceae</taxon>
        <taxon>Virgisporangium</taxon>
    </lineage>
</organism>
<gene>
    <name evidence="1" type="ORF">Voc01_028930</name>
</gene>
<accession>A0A8J4EAS1</accession>
<keyword evidence="2" id="KW-1185">Reference proteome</keyword>
<reference evidence="1" key="1">
    <citation type="submission" date="2021-01" db="EMBL/GenBank/DDBJ databases">
        <title>Whole genome shotgun sequence of Virgisporangium ochraceum NBRC 16418.</title>
        <authorList>
            <person name="Komaki H."/>
            <person name="Tamura T."/>
        </authorList>
    </citation>
    <scope>NUCLEOTIDE SEQUENCE</scope>
    <source>
        <strain evidence="1">NBRC 16418</strain>
    </source>
</reference>
<proteinExistence type="predicted"/>
<protein>
    <submittedName>
        <fullName evidence="1">Uncharacterized protein</fullName>
    </submittedName>
</protein>
<comment type="caution">
    <text evidence="1">The sequence shown here is derived from an EMBL/GenBank/DDBJ whole genome shotgun (WGS) entry which is preliminary data.</text>
</comment>
<dbReference type="Proteomes" id="UP000635606">
    <property type="component" value="Unassembled WGS sequence"/>
</dbReference>
<sequence>MDLRLVQEGWDQDGFFVPGTARMRLDGRFELKDEALIRIRAAHAPAWLAQNRTDDEQVGISSFMAVRVSDEPADELRGRAHVLELKTHTYRYFDYLATHDLLRDCAESDRAALAGVVGTPRADAPVDGFPNPCSVGISLICEDGDYLVLTTRSRHAAGGRQLGDKIFNAVGENVAPSDFTPYLDGSHLATPDEVARRGLHQEVGFSGDDIQLCSKIGIHSYAWSPVIYDHKFFGLAITPLSRGEVEYRMRTAKDYLAESAGVQFHPVRTREQCSQLLRLIKEHRDQWSPEATFSTIRSLLVLRRLRPSDLVEAFR</sequence>
<evidence type="ECO:0000313" key="2">
    <source>
        <dbReference type="Proteomes" id="UP000635606"/>
    </source>
</evidence>
<evidence type="ECO:0000313" key="1">
    <source>
        <dbReference type="EMBL" id="GIJ67976.1"/>
    </source>
</evidence>